<evidence type="ECO:0000256" key="4">
    <source>
        <dbReference type="ARBA" id="ARBA00022475"/>
    </source>
</evidence>
<dbReference type="InterPro" id="IPR000522">
    <property type="entry name" value="ABC_transptr_permease_BtuC"/>
</dbReference>
<dbReference type="GeneID" id="24862807"/>
<evidence type="ECO:0000256" key="10">
    <source>
        <dbReference type="ARBA" id="ARBA00071366"/>
    </source>
</evidence>
<evidence type="ECO:0000313" key="12">
    <source>
        <dbReference type="EMBL" id="AKB30571.1"/>
    </source>
</evidence>
<evidence type="ECO:0000256" key="11">
    <source>
        <dbReference type="SAM" id="Phobius"/>
    </source>
</evidence>
<proteinExistence type="inferred from homology"/>
<dbReference type="Proteomes" id="UP000033111">
    <property type="component" value="Chromosome"/>
</dbReference>
<dbReference type="EMBL" id="CP009506">
    <property type="protein sequence ID" value="AKB30571.1"/>
    <property type="molecule type" value="Genomic_DNA"/>
</dbReference>
<evidence type="ECO:0000256" key="2">
    <source>
        <dbReference type="ARBA" id="ARBA00007935"/>
    </source>
</evidence>
<feature type="transmembrane region" description="Helical" evidence="11">
    <location>
        <begin position="204"/>
        <end position="222"/>
    </location>
</feature>
<gene>
    <name evidence="12" type="ORF">MSSIT_3852</name>
</gene>
<keyword evidence="4" id="KW-1003">Cell membrane</keyword>
<protein>
    <recommendedName>
        <fullName evidence="10">Cobalamin import system permease protein BtuC</fullName>
    </recommendedName>
</protein>
<comment type="function">
    <text evidence="8">Required for corrinoid utilization. Probably part of the ABC transporter complex BtuCDF involved in cobalamin (vitamin B12) import. Probably involved in the translocation of the substrate across the membrane.</text>
</comment>
<comment type="subunit">
    <text evidence="9">The complex is composed of two ATP-binding proteins (BtuD), two transmembrane proteins (BtuC) and a solute-binding protein (BtuF).</text>
</comment>
<dbReference type="SUPFAM" id="SSF81345">
    <property type="entry name" value="ABC transporter involved in vitamin B12 uptake, BtuC"/>
    <property type="match status" value="1"/>
</dbReference>
<evidence type="ECO:0000256" key="5">
    <source>
        <dbReference type="ARBA" id="ARBA00022692"/>
    </source>
</evidence>
<comment type="similarity">
    <text evidence="2">Belongs to the binding-protein-dependent transport system permease family. FecCD subfamily.</text>
</comment>
<feature type="transmembrane region" description="Helical" evidence="11">
    <location>
        <begin position="12"/>
        <end position="31"/>
    </location>
</feature>
<evidence type="ECO:0000256" key="9">
    <source>
        <dbReference type="ARBA" id="ARBA00064420"/>
    </source>
</evidence>
<dbReference type="AlphaFoldDB" id="A0A0E3L9N3"/>
<evidence type="ECO:0000256" key="8">
    <source>
        <dbReference type="ARBA" id="ARBA00053891"/>
    </source>
</evidence>
<evidence type="ECO:0000256" key="3">
    <source>
        <dbReference type="ARBA" id="ARBA00022448"/>
    </source>
</evidence>
<feature type="transmembrane region" description="Helical" evidence="11">
    <location>
        <begin position="122"/>
        <end position="140"/>
    </location>
</feature>
<dbReference type="KEGG" id="msw:MSSIT_3852"/>
<dbReference type="GO" id="GO:0005886">
    <property type="term" value="C:plasma membrane"/>
    <property type="evidence" value="ECO:0007669"/>
    <property type="project" value="UniProtKB-SubCell"/>
</dbReference>
<keyword evidence="5 11" id="KW-0812">Transmembrane</keyword>
<organism evidence="12 13">
    <name type="scientific">Methanosarcina siciliae T4/M</name>
    <dbReference type="NCBI Taxonomy" id="1434120"/>
    <lineage>
        <taxon>Archaea</taxon>
        <taxon>Methanobacteriati</taxon>
        <taxon>Methanobacteriota</taxon>
        <taxon>Stenosarchaea group</taxon>
        <taxon>Methanomicrobia</taxon>
        <taxon>Methanosarcinales</taxon>
        <taxon>Methanosarcinaceae</taxon>
        <taxon>Methanosarcina</taxon>
    </lineage>
</organism>
<accession>A0A0E3L9N3</accession>
<dbReference type="RefSeq" id="WP_048174284.1">
    <property type="nucleotide sequence ID" value="NZ_CP009506.1"/>
</dbReference>
<feature type="transmembrane region" description="Helical" evidence="11">
    <location>
        <begin position="152"/>
        <end position="176"/>
    </location>
</feature>
<dbReference type="FunFam" id="1.10.3470.10:FF:000001">
    <property type="entry name" value="Vitamin B12 ABC transporter permease BtuC"/>
    <property type="match status" value="1"/>
</dbReference>
<evidence type="ECO:0000256" key="1">
    <source>
        <dbReference type="ARBA" id="ARBA00004651"/>
    </source>
</evidence>
<feature type="transmembrane region" description="Helical" evidence="11">
    <location>
        <begin position="70"/>
        <end position="91"/>
    </location>
</feature>
<keyword evidence="6 11" id="KW-1133">Transmembrane helix</keyword>
<keyword evidence="13" id="KW-1185">Reference proteome</keyword>
<dbReference type="CDD" id="cd06550">
    <property type="entry name" value="TM_ABC_iron-siderophores_like"/>
    <property type="match status" value="1"/>
</dbReference>
<keyword evidence="3" id="KW-0813">Transport</keyword>
<evidence type="ECO:0000256" key="7">
    <source>
        <dbReference type="ARBA" id="ARBA00023136"/>
    </source>
</evidence>
<dbReference type="Pfam" id="PF01032">
    <property type="entry name" value="FecCD"/>
    <property type="match status" value="1"/>
</dbReference>
<dbReference type="GO" id="GO:0033214">
    <property type="term" value="P:siderophore-iron import into cell"/>
    <property type="evidence" value="ECO:0007669"/>
    <property type="project" value="TreeGrafter"/>
</dbReference>
<dbReference type="HOGENOM" id="CLU_013016_0_2_2"/>
<dbReference type="PANTHER" id="PTHR30472:SF70">
    <property type="entry name" value="MOLYBDATE IMPORT SYSTEM PERMEASE PROTEIN MOLB"/>
    <property type="match status" value="1"/>
</dbReference>
<dbReference type="Gene3D" id="1.10.3470.10">
    <property type="entry name" value="ABC transporter involved in vitamin B12 uptake, BtuC"/>
    <property type="match status" value="1"/>
</dbReference>
<evidence type="ECO:0000256" key="6">
    <source>
        <dbReference type="ARBA" id="ARBA00022989"/>
    </source>
</evidence>
<dbReference type="OrthoDB" id="57034at2157"/>
<feature type="transmembrane region" description="Helical" evidence="11">
    <location>
        <begin position="313"/>
        <end position="331"/>
    </location>
</feature>
<evidence type="ECO:0000313" key="13">
    <source>
        <dbReference type="Proteomes" id="UP000033111"/>
    </source>
</evidence>
<dbReference type="GO" id="GO:0022857">
    <property type="term" value="F:transmembrane transporter activity"/>
    <property type="evidence" value="ECO:0007669"/>
    <property type="project" value="InterPro"/>
</dbReference>
<feature type="transmembrane region" description="Helical" evidence="11">
    <location>
        <begin position="98"/>
        <end position="116"/>
    </location>
</feature>
<keyword evidence="7 11" id="KW-0472">Membrane</keyword>
<reference evidence="12 13" key="1">
    <citation type="submission" date="2014-07" db="EMBL/GenBank/DDBJ databases">
        <title>Methanogenic archaea and the global carbon cycle.</title>
        <authorList>
            <person name="Henriksen J.R."/>
            <person name="Luke J."/>
            <person name="Reinhart S."/>
            <person name="Benedict M.N."/>
            <person name="Youngblut N.D."/>
            <person name="Metcalf M.E."/>
            <person name="Whitaker R.J."/>
            <person name="Metcalf W.W."/>
        </authorList>
    </citation>
    <scope>NUCLEOTIDE SEQUENCE [LARGE SCALE GENOMIC DNA]</scope>
    <source>
        <strain evidence="12 13">T4/M</strain>
    </source>
</reference>
<dbReference type="PANTHER" id="PTHR30472">
    <property type="entry name" value="FERRIC ENTEROBACTIN TRANSPORT SYSTEM PERMEASE PROTEIN"/>
    <property type="match status" value="1"/>
</dbReference>
<feature type="transmembrane region" description="Helical" evidence="11">
    <location>
        <begin position="242"/>
        <end position="271"/>
    </location>
</feature>
<comment type="subcellular location">
    <subcellularLocation>
        <location evidence="1">Cell membrane</location>
        <topology evidence="1">Multi-pass membrane protein</topology>
    </subcellularLocation>
</comment>
<dbReference type="InterPro" id="IPR037294">
    <property type="entry name" value="ABC_BtuC-like"/>
</dbReference>
<name>A0A0E3L9N3_9EURY</name>
<dbReference type="PATRIC" id="fig|1434120.4.peg.4995"/>
<sequence length="339" mass="36391">MPECRYSRTTLVYMLPLVLLIGSLFVGRYQTPVSAVVDESMKAFSSLIFGTPASVSTQHTVLFNVRLPRILAALLVGAALSTAGASFQGIFRNPLVSPYILGVGAGAGFGACLAILLWDNYLLIQLMAFAFGLLAMFLAISMGKASKGTGTLVFVLSGIIVSSIFTALTSLVKYVADPYDELPAIVFWLMGSLATVRYGDLLYIVLPIFVGALVLFLLRWRINIMSLGDEEAKALGMNVEKMRLVIIVCATLLTSAAVSISGVIGWVGLVVPHISRMIVGPNYSRLLPMSMVIGASFLLLVDDLSRTIAATEIPLGILTSLVGAPLFAYLIRRGRMGWN</sequence>